<name>A0A485ARC5_RAOPL</name>
<sequence>MSNLPPVRPEYQRELPPLENFTLAEPLPLARAAGKSGMAA</sequence>
<dbReference type="AlphaFoldDB" id="A0A485ARC5"/>
<dbReference type="EMBL" id="CAADJE010000021">
    <property type="protein sequence ID" value="VFS63200.1"/>
    <property type="molecule type" value="Genomic_DNA"/>
</dbReference>
<evidence type="ECO:0000313" key="2">
    <source>
        <dbReference type="Proteomes" id="UP000345637"/>
    </source>
</evidence>
<reference evidence="1 2" key="1">
    <citation type="submission" date="2019-03" db="EMBL/GenBank/DDBJ databases">
        <authorList>
            <consortium name="Pathogen Informatics"/>
        </authorList>
    </citation>
    <scope>NUCLEOTIDE SEQUENCE [LARGE SCALE GENOMIC DNA]</scope>
    <source>
        <strain evidence="1 2">NCTC12998</strain>
    </source>
</reference>
<accession>A0A485ARC5</accession>
<evidence type="ECO:0000313" key="1">
    <source>
        <dbReference type="EMBL" id="VFS63200.1"/>
    </source>
</evidence>
<organism evidence="1 2">
    <name type="scientific">Raoultella planticola</name>
    <name type="common">Klebsiella planticola</name>
    <dbReference type="NCBI Taxonomy" id="575"/>
    <lineage>
        <taxon>Bacteria</taxon>
        <taxon>Pseudomonadati</taxon>
        <taxon>Pseudomonadota</taxon>
        <taxon>Gammaproteobacteria</taxon>
        <taxon>Enterobacterales</taxon>
        <taxon>Enterobacteriaceae</taxon>
        <taxon>Klebsiella/Raoultella group</taxon>
        <taxon>Raoultella</taxon>
    </lineage>
</organism>
<dbReference type="Proteomes" id="UP000345637">
    <property type="component" value="Unassembled WGS sequence"/>
</dbReference>
<gene>
    <name evidence="1" type="ORF">NCTC12998_02171</name>
</gene>
<proteinExistence type="predicted"/>
<protein>
    <submittedName>
        <fullName evidence="1">Uncharacterized protein</fullName>
    </submittedName>
</protein>